<proteinExistence type="predicted"/>
<dbReference type="EMBL" id="SUTF01000008">
    <property type="protein sequence ID" value="MBE6511075.1"/>
    <property type="molecule type" value="Genomic_DNA"/>
</dbReference>
<feature type="transmembrane region" description="Helical" evidence="1">
    <location>
        <begin position="6"/>
        <end position="35"/>
    </location>
</feature>
<name>A0A8T3VT45_9EURY</name>
<gene>
    <name evidence="2" type="ORF">E7Z74_07420</name>
</gene>
<accession>A0A8T3VT45</accession>
<keyword evidence="1" id="KW-0812">Transmembrane</keyword>
<protein>
    <submittedName>
        <fullName evidence="2">Uncharacterized protein</fullName>
    </submittedName>
</protein>
<dbReference type="AlphaFoldDB" id="A0A8T3VT45"/>
<keyword evidence="1" id="KW-0472">Membrane</keyword>
<sequence>MAEEGSTIVIIIGYLLAVLEAFPLGIIFALVLYFLTDNEYYKYHGKYMLIISVVITVLILVFFGGMILTLLGMSAASNAAAPIK</sequence>
<dbReference type="Proteomes" id="UP000713479">
    <property type="component" value="Unassembled WGS sequence"/>
</dbReference>
<keyword evidence="1" id="KW-1133">Transmembrane helix</keyword>
<reference evidence="2" key="1">
    <citation type="submission" date="2019-04" db="EMBL/GenBank/DDBJ databases">
        <title>Evolution of Biomass-Degrading Anaerobic Consortia Revealed by Metagenomics.</title>
        <authorList>
            <person name="Peng X."/>
        </authorList>
    </citation>
    <scope>NUCLEOTIDE SEQUENCE</scope>
    <source>
        <strain evidence="2">SIG13</strain>
    </source>
</reference>
<organism evidence="2 3">
    <name type="scientific">Methanobrevibacter millerae</name>
    <dbReference type="NCBI Taxonomy" id="230361"/>
    <lineage>
        <taxon>Archaea</taxon>
        <taxon>Methanobacteriati</taxon>
        <taxon>Methanobacteriota</taxon>
        <taxon>Methanomada group</taxon>
        <taxon>Methanobacteria</taxon>
        <taxon>Methanobacteriales</taxon>
        <taxon>Methanobacteriaceae</taxon>
        <taxon>Methanobrevibacter</taxon>
    </lineage>
</organism>
<evidence type="ECO:0000256" key="1">
    <source>
        <dbReference type="SAM" id="Phobius"/>
    </source>
</evidence>
<comment type="caution">
    <text evidence="2">The sequence shown here is derived from an EMBL/GenBank/DDBJ whole genome shotgun (WGS) entry which is preliminary data.</text>
</comment>
<evidence type="ECO:0000313" key="3">
    <source>
        <dbReference type="Proteomes" id="UP000713479"/>
    </source>
</evidence>
<feature type="transmembrane region" description="Helical" evidence="1">
    <location>
        <begin position="47"/>
        <end position="71"/>
    </location>
</feature>
<evidence type="ECO:0000313" key="2">
    <source>
        <dbReference type="EMBL" id="MBE6511075.1"/>
    </source>
</evidence>